<protein>
    <recommendedName>
        <fullName evidence="4">YkgJ family cysteine cluster protein</fullName>
    </recommendedName>
</protein>
<evidence type="ECO:0008006" key="4">
    <source>
        <dbReference type="Google" id="ProtNLM"/>
    </source>
</evidence>
<name>A0A150S166_SORCE</name>
<comment type="caution">
    <text evidence="2">The sequence shown here is derived from an EMBL/GenBank/DDBJ whole genome shotgun (WGS) entry which is preliminary data.</text>
</comment>
<feature type="region of interest" description="Disordered" evidence="1">
    <location>
        <begin position="1"/>
        <end position="23"/>
    </location>
</feature>
<dbReference type="EMBL" id="JEMB01001573">
    <property type="protein sequence ID" value="KYF86225.1"/>
    <property type="molecule type" value="Genomic_DNA"/>
</dbReference>
<evidence type="ECO:0000313" key="2">
    <source>
        <dbReference type="EMBL" id="KYF86225.1"/>
    </source>
</evidence>
<accession>A0A150S166</accession>
<reference evidence="2 3" key="1">
    <citation type="submission" date="2014-02" db="EMBL/GenBank/DDBJ databases">
        <title>The small core and large imbalanced accessory genome model reveals a collaborative survival strategy of Sorangium cellulosum strains in nature.</title>
        <authorList>
            <person name="Han K."/>
            <person name="Peng R."/>
            <person name="Blom J."/>
            <person name="Li Y.-Z."/>
        </authorList>
    </citation>
    <scope>NUCLEOTIDE SEQUENCE [LARGE SCALE GENOMIC DNA]</scope>
    <source>
        <strain evidence="2 3">So0011-07</strain>
    </source>
</reference>
<dbReference type="Proteomes" id="UP000075635">
    <property type="component" value="Unassembled WGS sequence"/>
</dbReference>
<dbReference type="InterPro" id="IPR005358">
    <property type="entry name" value="Puta_zinc/iron-chelating_dom"/>
</dbReference>
<sequence length="309" mass="32620">MNQRNSKARPSSGKKGRRLAHKDAAGRVHLAVHRDPASGSERVALRSPVFREAWQNDVAAAAANTAYAVLRGEPSVDGAVELARNAMAALSRLAAGLLARAPGGAVACRAGCDHCCYQAVGVTPPEALAIADHLRTTLPDAELARVAQRVSEGHERTRDLPSAERFSPDHPCPFLESGRCSIYEVRPLSCRGMNSLDAGECATRLRDPEARAAFLARGVGGRSFLEPIRAFHAISAGLQLGLSELFRLDMRPLELTAAVHLLLSGPGSLAGAWLRGERPFESARGADQGKDPGLGEPSAALGLAPGRDP</sequence>
<proteinExistence type="predicted"/>
<organism evidence="2 3">
    <name type="scientific">Sorangium cellulosum</name>
    <name type="common">Polyangium cellulosum</name>
    <dbReference type="NCBI Taxonomy" id="56"/>
    <lineage>
        <taxon>Bacteria</taxon>
        <taxon>Pseudomonadati</taxon>
        <taxon>Myxococcota</taxon>
        <taxon>Polyangia</taxon>
        <taxon>Polyangiales</taxon>
        <taxon>Polyangiaceae</taxon>
        <taxon>Sorangium</taxon>
    </lineage>
</organism>
<dbReference type="Pfam" id="PF03692">
    <property type="entry name" value="CxxCxxCC"/>
    <property type="match status" value="1"/>
</dbReference>
<feature type="region of interest" description="Disordered" evidence="1">
    <location>
        <begin position="280"/>
        <end position="309"/>
    </location>
</feature>
<dbReference type="AlphaFoldDB" id="A0A150S166"/>
<evidence type="ECO:0000313" key="3">
    <source>
        <dbReference type="Proteomes" id="UP000075635"/>
    </source>
</evidence>
<gene>
    <name evidence="2" type="ORF">BE17_52320</name>
</gene>
<evidence type="ECO:0000256" key="1">
    <source>
        <dbReference type="SAM" id="MobiDB-lite"/>
    </source>
</evidence>